<feature type="modified residue" description="4-aspartylphosphate" evidence="6">
    <location>
        <position position="51"/>
    </location>
</feature>
<sequence length="220" mass="23992">MKILLVEDETEIARDLARVLTGAGFAVEHAPDGDTAWQRGGVEPFDAALLDLGLPRIDGLSLIRRWRAEGVGFPILVLSARGGWTTRVEAIDAGADDFLVKPFVMEELVSRLRAVLRRAAGAAANVLVAGPLALDLRGRRLTLDGRPVELTPLEFRLLAYLMHHPGRAVHQTELTEHLYAEEAERGDNAVEALVARLRRKIGAETIRTRRGHGYVLGGSG</sequence>
<dbReference type="GO" id="GO:0005829">
    <property type="term" value="C:cytosol"/>
    <property type="evidence" value="ECO:0007669"/>
    <property type="project" value="TreeGrafter"/>
</dbReference>
<dbReference type="Proteomes" id="UP000282957">
    <property type="component" value="Unassembled WGS sequence"/>
</dbReference>
<keyword evidence="2" id="KW-0902">Two-component regulatory system</keyword>
<gene>
    <name evidence="10" type="ORF">EOD42_04250</name>
</gene>
<dbReference type="GO" id="GO:0032993">
    <property type="term" value="C:protein-DNA complex"/>
    <property type="evidence" value="ECO:0007669"/>
    <property type="project" value="TreeGrafter"/>
</dbReference>
<evidence type="ECO:0000313" key="10">
    <source>
        <dbReference type="EMBL" id="RVT99314.1"/>
    </source>
</evidence>
<dbReference type="SMART" id="SM00448">
    <property type="entry name" value="REC"/>
    <property type="match status" value="1"/>
</dbReference>
<dbReference type="GO" id="GO:0000976">
    <property type="term" value="F:transcription cis-regulatory region binding"/>
    <property type="evidence" value="ECO:0007669"/>
    <property type="project" value="TreeGrafter"/>
</dbReference>
<dbReference type="InterPro" id="IPR036388">
    <property type="entry name" value="WH-like_DNA-bd_sf"/>
</dbReference>
<evidence type="ECO:0000256" key="6">
    <source>
        <dbReference type="PROSITE-ProRule" id="PRU00169"/>
    </source>
</evidence>
<accession>A0A437MNT3</accession>
<keyword evidence="3" id="KW-0805">Transcription regulation</keyword>
<dbReference type="Pfam" id="PF00072">
    <property type="entry name" value="Response_reg"/>
    <property type="match status" value="1"/>
</dbReference>
<dbReference type="Gene3D" id="3.40.50.2300">
    <property type="match status" value="1"/>
</dbReference>
<dbReference type="AlphaFoldDB" id="A0A437MNT3"/>
<dbReference type="FunFam" id="3.40.50.2300:FF:000002">
    <property type="entry name" value="DNA-binding response regulator PhoP"/>
    <property type="match status" value="1"/>
</dbReference>
<feature type="DNA-binding region" description="OmpR/PhoB-type" evidence="7">
    <location>
        <begin position="124"/>
        <end position="218"/>
    </location>
</feature>
<name>A0A437MNT3_9PROT</name>
<dbReference type="InterPro" id="IPR001789">
    <property type="entry name" value="Sig_transdc_resp-reg_receiver"/>
</dbReference>
<dbReference type="PANTHER" id="PTHR48111:SF37">
    <property type="entry name" value="RESPONSE REGULATOR PROTEIN CARR"/>
    <property type="match status" value="1"/>
</dbReference>
<evidence type="ECO:0000256" key="4">
    <source>
        <dbReference type="ARBA" id="ARBA00023125"/>
    </source>
</evidence>
<dbReference type="Gene3D" id="1.10.10.10">
    <property type="entry name" value="Winged helix-like DNA-binding domain superfamily/Winged helix DNA-binding domain"/>
    <property type="match status" value="1"/>
</dbReference>
<dbReference type="PROSITE" id="PS50110">
    <property type="entry name" value="RESPONSE_REGULATORY"/>
    <property type="match status" value="1"/>
</dbReference>
<reference evidence="10 11" key="1">
    <citation type="submission" date="2019-01" db="EMBL/GenBank/DDBJ databases">
        <authorList>
            <person name="Chen W.-M."/>
        </authorList>
    </citation>
    <scope>NUCLEOTIDE SEQUENCE [LARGE SCALE GENOMIC DNA]</scope>
    <source>
        <strain evidence="10 11">CCP-6</strain>
    </source>
</reference>
<evidence type="ECO:0000259" key="9">
    <source>
        <dbReference type="PROSITE" id="PS51755"/>
    </source>
</evidence>
<dbReference type="SUPFAM" id="SSF52172">
    <property type="entry name" value="CheY-like"/>
    <property type="match status" value="1"/>
</dbReference>
<dbReference type="PANTHER" id="PTHR48111">
    <property type="entry name" value="REGULATOR OF RPOS"/>
    <property type="match status" value="1"/>
</dbReference>
<feature type="domain" description="Response regulatory" evidence="8">
    <location>
        <begin position="2"/>
        <end position="116"/>
    </location>
</feature>
<evidence type="ECO:0000256" key="7">
    <source>
        <dbReference type="PROSITE-ProRule" id="PRU01091"/>
    </source>
</evidence>
<keyword evidence="1 6" id="KW-0597">Phosphoprotein</keyword>
<dbReference type="GO" id="GO:0000156">
    <property type="term" value="F:phosphorelay response regulator activity"/>
    <property type="evidence" value="ECO:0007669"/>
    <property type="project" value="TreeGrafter"/>
</dbReference>
<protein>
    <submittedName>
        <fullName evidence="10">Response regulator transcription factor</fullName>
    </submittedName>
</protein>
<evidence type="ECO:0000256" key="1">
    <source>
        <dbReference type="ARBA" id="ARBA00022553"/>
    </source>
</evidence>
<comment type="caution">
    <text evidence="10">The sequence shown here is derived from an EMBL/GenBank/DDBJ whole genome shotgun (WGS) entry which is preliminary data.</text>
</comment>
<dbReference type="CDD" id="cd00383">
    <property type="entry name" value="trans_reg_C"/>
    <property type="match status" value="1"/>
</dbReference>
<keyword evidence="4 7" id="KW-0238">DNA-binding</keyword>
<evidence type="ECO:0000259" key="8">
    <source>
        <dbReference type="PROSITE" id="PS50110"/>
    </source>
</evidence>
<proteinExistence type="predicted"/>
<dbReference type="EMBL" id="SACL01000001">
    <property type="protein sequence ID" value="RVT99314.1"/>
    <property type="molecule type" value="Genomic_DNA"/>
</dbReference>
<feature type="domain" description="OmpR/PhoB-type" evidence="9">
    <location>
        <begin position="124"/>
        <end position="218"/>
    </location>
</feature>
<dbReference type="SMART" id="SM00862">
    <property type="entry name" value="Trans_reg_C"/>
    <property type="match status" value="1"/>
</dbReference>
<dbReference type="Pfam" id="PF00486">
    <property type="entry name" value="Trans_reg_C"/>
    <property type="match status" value="1"/>
</dbReference>
<dbReference type="InterPro" id="IPR039420">
    <property type="entry name" value="WalR-like"/>
</dbReference>
<evidence type="ECO:0000256" key="5">
    <source>
        <dbReference type="ARBA" id="ARBA00023163"/>
    </source>
</evidence>
<dbReference type="RefSeq" id="WP_127786203.1">
    <property type="nucleotide sequence ID" value="NZ_SACL01000001.1"/>
</dbReference>
<evidence type="ECO:0000256" key="3">
    <source>
        <dbReference type="ARBA" id="ARBA00023015"/>
    </source>
</evidence>
<dbReference type="GO" id="GO:0006355">
    <property type="term" value="P:regulation of DNA-templated transcription"/>
    <property type="evidence" value="ECO:0007669"/>
    <property type="project" value="InterPro"/>
</dbReference>
<keyword evidence="5" id="KW-0804">Transcription</keyword>
<evidence type="ECO:0000256" key="2">
    <source>
        <dbReference type="ARBA" id="ARBA00023012"/>
    </source>
</evidence>
<dbReference type="OrthoDB" id="9802426at2"/>
<keyword evidence="11" id="KW-1185">Reference proteome</keyword>
<dbReference type="PROSITE" id="PS51755">
    <property type="entry name" value="OMPR_PHOB"/>
    <property type="match status" value="1"/>
</dbReference>
<dbReference type="InterPro" id="IPR011006">
    <property type="entry name" value="CheY-like_superfamily"/>
</dbReference>
<organism evidence="10 11">
    <name type="scientific">Rhodovarius crocodyli</name>
    <dbReference type="NCBI Taxonomy" id="1979269"/>
    <lineage>
        <taxon>Bacteria</taxon>
        <taxon>Pseudomonadati</taxon>
        <taxon>Pseudomonadota</taxon>
        <taxon>Alphaproteobacteria</taxon>
        <taxon>Acetobacterales</taxon>
        <taxon>Roseomonadaceae</taxon>
        <taxon>Rhodovarius</taxon>
    </lineage>
</organism>
<evidence type="ECO:0000313" key="11">
    <source>
        <dbReference type="Proteomes" id="UP000282957"/>
    </source>
</evidence>
<dbReference type="InterPro" id="IPR001867">
    <property type="entry name" value="OmpR/PhoB-type_DNA-bd"/>
</dbReference>